<comment type="caution">
    <text evidence="1">The sequence shown here is derived from an EMBL/GenBank/DDBJ whole genome shotgun (WGS) entry which is preliminary data.</text>
</comment>
<evidence type="ECO:0000313" key="2">
    <source>
        <dbReference type="Proteomes" id="UP000828251"/>
    </source>
</evidence>
<dbReference type="AlphaFoldDB" id="A0A9D3ZSZ3"/>
<organism evidence="1 2">
    <name type="scientific">Gossypium stocksii</name>
    <dbReference type="NCBI Taxonomy" id="47602"/>
    <lineage>
        <taxon>Eukaryota</taxon>
        <taxon>Viridiplantae</taxon>
        <taxon>Streptophyta</taxon>
        <taxon>Embryophyta</taxon>
        <taxon>Tracheophyta</taxon>
        <taxon>Spermatophyta</taxon>
        <taxon>Magnoliopsida</taxon>
        <taxon>eudicotyledons</taxon>
        <taxon>Gunneridae</taxon>
        <taxon>Pentapetalae</taxon>
        <taxon>rosids</taxon>
        <taxon>malvids</taxon>
        <taxon>Malvales</taxon>
        <taxon>Malvaceae</taxon>
        <taxon>Malvoideae</taxon>
        <taxon>Gossypium</taxon>
    </lineage>
</organism>
<name>A0A9D3ZSZ3_9ROSI</name>
<evidence type="ECO:0000313" key="1">
    <source>
        <dbReference type="EMBL" id="KAH1064299.1"/>
    </source>
</evidence>
<dbReference type="OrthoDB" id="1001830at2759"/>
<gene>
    <name evidence="1" type="ORF">J1N35_029286</name>
</gene>
<sequence length="182" mass="20703">MNWIRRLQRGNGTLTSDRTEMGAIAYSYFKALFESKGIENLDHILSRVSRRITVGMNQSLLANYIVEEVLEALNSIGCQKLRVLMVFEHYSTRSFGILLDDPWVLGNKAMNSGLNTVAAIIDSSTRKWKMDLIENTLTARDMDRNLCIPLSMDPYEDHIIWQGEPTGEYTICSGHKLLLQDS</sequence>
<keyword evidence="2" id="KW-1185">Reference proteome</keyword>
<dbReference type="Proteomes" id="UP000828251">
    <property type="component" value="Unassembled WGS sequence"/>
</dbReference>
<protein>
    <submittedName>
        <fullName evidence="1">Uncharacterized protein</fullName>
    </submittedName>
</protein>
<dbReference type="EMBL" id="JAIQCV010000009">
    <property type="protein sequence ID" value="KAH1064299.1"/>
    <property type="molecule type" value="Genomic_DNA"/>
</dbReference>
<reference evidence="1 2" key="1">
    <citation type="journal article" date="2021" name="Plant Biotechnol. J.">
        <title>Multi-omics assisted identification of the key and species-specific regulatory components of drought-tolerant mechanisms in Gossypium stocksii.</title>
        <authorList>
            <person name="Yu D."/>
            <person name="Ke L."/>
            <person name="Zhang D."/>
            <person name="Wu Y."/>
            <person name="Sun Y."/>
            <person name="Mei J."/>
            <person name="Sun J."/>
            <person name="Sun Y."/>
        </authorList>
    </citation>
    <scope>NUCLEOTIDE SEQUENCE [LARGE SCALE GENOMIC DNA]</scope>
    <source>
        <strain evidence="2">cv. E1</strain>
        <tissue evidence="1">Leaf</tissue>
    </source>
</reference>
<proteinExistence type="predicted"/>
<accession>A0A9D3ZSZ3</accession>